<evidence type="ECO:0000313" key="2">
    <source>
        <dbReference type="EMBL" id="RIX99205.1"/>
    </source>
</evidence>
<dbReference type="EMBL" id="QYRN01000008">
    <property type="protein sequence ID" value="RIX99205.1"/>
    <property type="molecule type" value="Genomic_DNA"/>
</dbReference>
<accession>A0A3A1WI52</accession>
<dbReference type="RefSeq" id="WP_119541007.1">
    <property type="nucleotide sequence ID" value="NZ_QYRN01000008.1"/>
</dbReference>
<evidence type="ECO:0000313" key="3">
    <source>
        <dbReference type="Proteomes" id="UP000265750"/>
    </source>
</evidence>
<organism evidence="2 3">
    <name type="scientific">Aureimonas flava</name>
    <dbReference type="NCBI Taxonomy" id="2320271"/>
    <lineage>
        <taxon>Bacteria</taxon>
        <taxon>Pseudomonadati</taxon>
        <taxon>Pseudomonadota</taxon>
        <taxon>Alphaproteobacteria</taxon>
        <taxon>Hyphomicrobiales</taxon>
        <taxon>Aurantimonadaceae</taxon>
        <taxon>Aureimonas</taxon>
    </lineage>
</organism>
<reference evidence="3" key="1">
    <citation type="submission" date="2018-09" db="EMBL/GenBank/DDBJ databases">
        <authorList>
            <person name="Tuo L."/>
        </authorList>
    </citation>
    <scope>NUCLEOTIDE SEQUENCE [LARGE SCALE GENOMIC DNA]</scope>
    <source>
        <strain evidence="3">M2BS4Y-1</strain>
    </source>
</reference>
<protein>
    <submittedName>
        <fullName evidence="2">Uncharacterized protein</fullName>
    </submittedName>
</protein>
<evidence type="ECO:0000256" key="1">
    <source>
        <dbReference type="SAM" id="MobiDB-lite"/>
    </source>
</evidence>
<proteinExistence type="predicted"/>
<comment type="caution">
    <text evidence="2">The sequence shown here is derived from an EMBL/GenBank/DDBJ whole genome shotgun (WGS) entry which is preliminary data.</text>
</comment>
<dbReference type="Proteomes" id="UP000265750">
    <property type="component" value="Unassembled WGS sequence"/>
</dbReference>
<feature type="region of interest" description="Disordered" evidence="1">
    <location>
        <begin position="1"/>
        <end position="36"/>
    </location>
</feature>
<gene>
    <name evidence="2" type="ORF">D3218_15665</name>
</gene>
<name>A0A3A1WI52_9HYPH</name>
<sequence>MTTQPRLGTNGQQFGAAGTSADAAGVSDANSSSREVDERTAIYLLSLARELLRRDHSAIAGMIDYAIAEIDTKGNDEI</sequence>
<feature type="compositionally biased region" description="Polar residues" evidence="1">
    <location>
        <begin position="1"/>
        <end position="13"/>
    </location>
</feature>
<dbReference type="AlphaFoldDB" id="A0A3A1WI52"/>
<dbReference type="OrthoDB" id="7916694at2"/>
<keyword evidence="3" id="KW-1185">Reference proteome</keyword>